<proteinExistence type="predicted"/>
<sequence>MKKITLILAAAMTVLVCACGNNQGNKKKSETKTNVEEQYIKADLKIKLDSLVKEMGRLSTPVIVDIQNGEITLTDKEKRNKPAYLLPASKADEAVTLNEKYRAVVMLGCDMTVAQLYGMPVDSYKQAIAKLQADINNPAFGNAQSEESLESRIEKFYNESVKAGTVNLFWEAVVAGTVEQLFIITQNIDKFLPCFDDKAASEVSYRFILVHEGIKSLIPYHPELEQLQTILKPLEVINATNTAELRDQLLELKGAIENARDQLL</sequence>
<protein>
    <submittedName>
        <fullName evidence="2">Uncharacterized protein</fullName>
    </submittedName>
</protein>
<dbReference type="AlphaFoldDB" id="A0A9D1E0A0"/>
<gene>
    <name evidence="2" type="ORF">IAC94_02250</name>
</gene>
<keyword evidence="1" id="KW-0732">Signal</keyword>
<comment type="caution">
    <text evidence="2">The sequence shown here is derived from an EMBL/GenBank/DDBJ whole genome shotgun (WGS) entry which is preliminary data.</text>
</comment>
<name>A0A9D1E0A0_9BACT</name>
<dbReference type="EMBL" id="DVHI01000030">
    <property type="protein sequence ID" value="HIR62330.1"/>
    <property type="molecule type" value="Genomic_DNA"/>
</dbReference>
<evidence type="ECO:0000313" key="2">
    <source>
        <dbReference type="EMBL" id="HIR62330.1"/>
    </source>
</evidence>
<evidence type="ECO:0000256" key="1">
    <source>
        <dbReference type="SAM" id="SignalP"/>
    </source>
</evidence>
<feature type="signal peptide" evidence="1">
    <location>
        <begin position="1"/>
        <end position="18"/>
    </location>
</feature>
<accession>A0A9D1E0A0</accession>
<reference evidence="2" key="2">
    <citation type="journal article" date="2021" name="PeerJ">
        <title>Extensive microbial diversity within the chicken gut microbiome revealed by metagenomics and culture.</title>
        <authorList>
            <person name="Gilroy R."/>
            <person name="Ravi A."/>
            <person name="Getino M."/>
            <person name="Pursley I."/>
            <person name="Horton D.L."/>
            <person name="Alikhan N.F."/>
            <person name="Baker D."/>
            <person name="Gharbi K."/>
            <person name="Hall N."/>
            <person name="Watson M."/>
            <person name="Adriaenssens E.M."/>
            <person name="Foster-Nyarko E."/>
            <person name="Jarju S."/>
            <person name="Secka A."/>
            <person name="Antonio M."/>
            <person name="Oren A."/>
            <person name="Chaudhuri R.R."/>
            <person name="La Ragione R."/>
            <person name="Hildebrand F."/>
            <person name="Pallen M.J."/>
        </authorList>
    </citation>
    <scope>NUCLEOTIDE SEQUENCE</scope>
    <source>
        <strain evidence="2">ChiHjej13B12-12457</strain>
    </source>
</reference>
<evidence type="ECO:0000313" key="3">
    <source>
        <dbReference type="Proteomes" id="UP000886744"/>
    </source>
</evidence>
<reference evidence="2" key="1">
    <citation type="submission" date="2020-10" db="EMBL/GenBank/DDBJ databases">
        <authorList>
            <person name="Gilroy R."/>
        </authorList>
    </citation>
    <scope>NUCLEOTIDE SEQUENCE</scope>
    <source>
        <strain evidence="2">ChiHjej13B12-12457</strain>
    </source>
</reference>
<organism evidence="2 3">
    <name type="scientific">Candidatus Coprenecus avistercoris</name>
    <dbReference type="NCBI Taxonomy" id="2840730"/>
    <lineage>
        <taxon>Bacteria</taxon>
        <taxon>Pseudomonadati</taxon>
        <taxon>Bacteroidota</taxon>
        <taxon>Bacteroidia</taxon>
        <taxon>Bacteroidales</taxon>
        <taxon>Rikenellaceae</taxon>
        <taxon>Rikenellaceae incertae sedis</taxon>
        <taxon>Candidatus Coprenecus</taxon>
    </lineage>
</organism>
<dbReference type="Proteomes" id="UP000886744">
    <property type="component" value="Unassembled WGS sequence"/>
</dbReference>
<feature type="chain" id="PRO_5038381598" evidence="1">
    <location>
        <begin position="19"/>
        <end position="264"/>
    </location>
</feature>
<dbReference type="PROSITE" id="PS51257">
    <property type="entry name" value="PROKAR_LIPOPROTEIN"/>
    <property type="match status" value="1"/>
</dbReference>